<comment type="caution">
    <text evidence="2">The sequence shown here is derived from an EMBL/GenBank/DDBJ whole genome shotgun (WGS) entry which is preliminary data.</text>
</comment>
<keyword evidence="3" id="KW-1185">Reference proteome</keyword>
<accession>A0AAD6V8M6</accession>
<sequence length="418" mass="47632">MASHNRNPTGKNQHAKDDEKEALIEITLEKYHRQNVVSNKIIKEMLEAETGISLDPKTIQRRRKRYGFTSGAVTEANLPKEQVEQLVLDQLDKDPAKRAGVGTIWNRISHETGYHLRRDTVSEVMHTHDPDAFAGRDPTAKEVHRAVLKPSGTHEWWSGDGHDKLKSIGFALWMMVDGATTHVLDGWIVPNNRLNIVIAFLFLCLVETYKGVPLHANTDCGSETTLLYGIVNAFRDYFHPELNAAGLAAHKYLRSIHNIAVERSWKFMRYDFGDNAVLVFQQGIADGIYDEMDPDHYELCQWLWSRFLQLLFNEWKEFHNGKKIRTQHEKVGPSGKSRAYSFLVPSSWGGQNLLQPIEDMDTVRKMKEELGGDALIAFNSDEYKARAEAVYVGLGSPRLTLETVWDVFQSMLPSLRVD</sequence>
<protein>
    <recommendedName>
        <fullName evidence="1">Integrase core domain-containing protein</fullName>
    </recommendedName>
</protein>
<dbReference type="AlphaFoldDB" id="A0AAD6V8M6"/>
<feature type="domain" description="Integrase core" evidence="1">
    <location>
        <begin position="155"/>
        <end position="330"/>
    </location>
</feature>
<organism evidence="2 3">
    <name type="scientific">Mycena pura</name>
    <dbReference type="NCBI Taxonomy" id="153505"/>
    <lineage>
        <taxon>Eukaryota</taxon>
        <taxon>Fungi</taxon>
        <taxon>Dikarya</taxon>
        <taxon>Basidiomycota</taxon>
        <taxon>Agaricomycotina</taxon>
        <taxon>Agaricomycetes</taxon>
        <taxon>Agaricomycetidae</taxon>
        <taxon>Agaricales</taxon>
        <taxon>Marasmiineae</taxon>
        <taxon>Mycenaceae</taxon>
        <taxon>Mycena</taxon>
    </lineage>
</organism>
<dbReference type="Pfam" id="PF24764">
    <property type="entry name" value="rva_4"/>
    <property type="match status" value="1"/>
</dbReference>
<evidence type="ECO:0000313" key="2">
    <source>
        <dbReference type="EMBL" id="KAJ7205832.1"/>
    </source>
</evidence>
<dbReference type="EMBL" id="JARJCW010000042">
    <property type="protein sequence ID" value="KAJ7205832.1"/>
    <property type="molecule type" value="Genomic_DNA"/>
</dbReference>
<dbReference type="InterPro" id="IPR058913">
    <property type="entry name" value="Integrase_dom_put"/>
</dbReference>
<gene>
    <name evidence="2" type="ORF">GGX14DRAFT_458447</name>
</gene>
<evidence type="ECO:0000259" key="1">
    <source>
        <dbReference type="Pfam" id="PF24764"/>
    </source>
</evidence>
<reference evidence="2" key="1">
    <citation type="submission" date="2023-03" db="EMBL/GenBank/DDBJ databases">
        <title>Massive genome expansion in bonnet fungi (Mycena s.s.) driven by repeated elements and novel gene families across ecological guilds.</title>
        <authorList>
            <consortium name="Lawrence Berkeley National Laboratory"/>
            <person name="Harder C.B."/>
            <person name="Miyauchi S."/>
            <person name="Viragh M."/>
            <person name="Kuo A."/>
            <person name="Thoen E."/>
            <person name="Andreopoulos B."/>
            <person name="Lu D."/>
            <person name="Skrede I."/>
            <person name="Drula E."/>
            <person name="Henrissat B."/>
            <person name="Morin E."/>
            <person name="Kohler A."/>
            <person name="Barry K."/>
            <person name="LaButti K."/>
            <person name="Morin E."/>
            <person name="Salamov A."/>
            <person name="Lipzen A."/>
            <person name="Mereny Z."/>
            <person name="Hegedus B."/>
            <person name="Baldrian P."/>
            <person name="Stursova M."/>
            <person name="Weitz H."/>
            <person name="Taylor A."/>
            <person name="Grigoriev I.V."/>
            <person name="Nagy L.G."/>
            <person name="Martin F."/>
            <person name="Kauserud H."/>
        </authorList>
    </citation>
    <scope>NUCLEOTIDE SEQUENCE</scope>
    <source>
        <strain evidence="2">9144</strain>
    </source>
</reference>
<evidence type="ECO:0000313" key="3">
    <source>
        <dbReference type="Proteomes" id="UP001219525"/>
    </source>
</evidence>
<name>A0AAD6V8M6_9AGAR</name>
<proteinExistence type="predicted"/>
<dbReference type="PANTHER" id="PTHR46177:SF1">
    <property type="entry name" value="INTEGRASE CATALYTIC DOMAIN-CONTAINING PROTEIN"/>
    <property type="match status" value="1"/>
</dbReference>
<dbReference type="PANTHER" id="PTHR46177">
    <property type="entry name" value="INTEGRASE CATALYTIC DOMAIN-CONTAINING PROTEIN"/>
    <property type="match status" value="1"/>
</dbReference>
<dbReference type="Proteomes" id="UP001219525">
    <property type="component" value="Unassembled WGS sequence"/>
</dbReference>